<dbReference type="Pfam" id="PF07883">
    <property type="entry name" value="Cupin_2"/>
    <property type="match status" value="1"/>
</dbReference>
<dbReference type="InterPro" id="IPR013096">
    <property type="entry name" value="Cupin_2"/>
</dbReference>
<dbReference type="AlphaFoldDB" id="A0A8J8MPC7"/>
<dbReference type="Proteomes" id="UP000683246">
    <property type="component" value="Chromosome"/>
</dbReference>
<proteinExistence type="predicted"/>
<dbReference type="InterPro" id="IPR014710">
    <property type="entry name" value="RmlC-like_jellyroll"/>
</dbReference>
<dbReference type="PANTHER" id="PTHR40112:SF1">
    <property type="entry name" value="H2HPP ISOMERASE"/>
    <property type="match status" value="1"/>
</dbReference>
<organism evidence="2 3">
    <name type="scientific">Vallitalea pronyensis</name>
    <dbReference type="NCBI Taxonomy" id="1348613"/>
    <lineage>
        <taxon>Bacteria</taxon>
        <taxon>Bacillati</taxon>
        <taxon>Bacillota</taxon>
        <taxon>Clostridia</taxon>
        <taxon>Lachnospirales</taxon>
        <taxon>Vallitaleaceae</taxon>
        <taxon>Vallitalea</taxon>
    </lineage>
</organism>
<dbReference type="Gene3D" id="2.60.120.10">
    <property type="entry name" value="Jelly Rolls"/>
    <property type="match status" value="1"/>
</dbReference>
<dbReference type="InterPro" id="IPR011051">
    <property type="entry name" value="RmlC_Cupin_sf"/>
</dbReference>
<keyword evidence="3" id="KW-1185">Reference proteome</keyword>
<evidence type="ECO:0000313" key="2">
    <source>
        <dbReference type="EMBL" id="QUI25637.1"/>
    </source>
</evidence>
<dbReference type="CDD" id="cd02238">
    <property type="entry name" value="cupin_KdgF"/>
    <property type="match status" value="1"/>
</dbReference>
<dbReference type="PIRSF" id="PIRSF029883">
    <property type="entry name" value="KdgF"/>
    <property type="match status" value="1"/>
</dbReference>
<dbReference type="SUPFAM" id="SSF51182">
    <property type="entry name" value="RmlC-like cupins"/>
    <property type="match status" value="1"/>
</dbReference>
<dbReference type="InterPro" id="IPR025499">
    <property type="entry name" value="KdgF"/>
</dbReference>
<sequence length="105" mass="11697">MKEDSSMEDLGSGISRNILSYSDNLMLVEVYFEKGAVGSLHSHPHEQCTYILEGVFEFNIGGKKQILKVGDSTYKQPNVEHGAVCLETGRLLDVFTPARQTFLET</sequence>
<feature type="domain" description="Cupin type-2" evidence="1">
    <location>
        <begin position="30"/>
        <end position="94"/>
    </location>
</feature>
<protein>
    <submittedName>
        <fullName evidence="2">Cupin domain-containing protein</fullName>
    </submittedName>
</protein>
<dbReference type="PANTHER" id="PTHR40112">
    <property type="entry name" value="H2HPP ISOMERASE"/>
    <property type="match status" value="1"/>
</dbReference>
<name>A0A8J8MPC7_9FIRM</name>
<dbReference type="InterPro" id="IPR052535">
    <property type="entry name" value="Bacilysin_H2HPP_isomerase"/>
</dbReference>
<accession>A0A8J8MPC7</accession>
<evidence type="ECO:0000313" key="3">
    <source>
        <dbReference type="Proteomes" id="UP000683246"/>
    </source>
</evidence>
<evidence type="ECO:0000259" key="1">
    <source>
        <dbReference type="Pfam" id="PF07883"/>
    </source>
</evidence>
<reference evidence="2" key="1">
    <citation type="submission" date="2020-07" db="EMBL/GenBank/DDBJ databases">
        <title>Vallitalea pronyensis genome.</title>
        <authorList>
            <person name="Postec A."/>
        </authorList>
    </citation>
    <scope>NUCLEOTIDE SEQUENCE</scope>
    <source>
        <strain evidence="2">FatNI3</strain>
    </source>
</reference>
<dbReference type="KEGG" id="vpy:HZI73_07815"/>
<gene>
    <name evidence="2" type="ORF">HZI73_07815</name>
</gene>
<dbReference type="EMBL" id="CP058649">
    <property type="protein sequence ID" value="QUI25637.1"/>
    <property type="molecule type" value="Genomic_DNA"/>
</dbReference>